<dbReference type="PROSITE" id="PS01278">
    <property type="entry name" value="MTTASE_RADICAL"/>
    <property type="match status" value="1"/>
</dbReference>
<dbReference type="Pfam" id="PF04055">
    <property type="entry name" value="Radical_SAM"/>
    <property type="match status" value="1"/>
</dbReference>
<dbReference type="InterPro" id="IPR006466">
    <property type="entry name" value="MiaB-like_arc_euk"/>
</dbReference>
<dbReference type="AlphaFoldDB" id="A0A1L2JMD9"/>
<keyword evidence="6 11" id="KW-0819">tRNA processing</keyword>
<evidence type="ECO:0000259" key="14">
    <source>
        <dbReference type="PROSITE" id="PS51918"/>
    </source>
</evidence>
<dbReference type="Gene3D" id="3.80.30.20">
    <property type="entry name" value="tm_1862 like domain"/>
    <property type="match status" value="1"/>
</dbReference>
<dbReference type="Pfam" id="PF00919">
    <property type="entry name" value="UPF0004"/>
    <property type="match status" value="1"/>
</dbReference>
<dbReference type="EC" id="2.8.4.5" evidence="11"/>
<comment type="similarity">
    <text evidence="2 11">Belongs to the methylthiotransferase family. CDKAL1 subfamily.</text>
</comment>
<dbReference type="SFLD" id="SFLDG01082">
    <property type="entry name" value="B12-binding_domain_containing"/>
    <property type="match status" value="1"/>
</dbReference>
<dbReference type="SMART" id="SM00729">
    <property type="entry name" value="Elp3"/>
    <property type="match status" value="1"/>
</dbReference>
<evidence type="ECO:0000256" key="10">
    <source>
        <dbReference type="ARBA" id="ARBA00051661"/>
    </source>
</evidence>
<evidence type="ECO:0000256" key="8">
    <source>
        <dbReference type="ARBA" id="ARBA00023004"/>
    </source>
</evidence>
<evidence type="ECO:0000256" key="9">
    <source>
        <dbReference type="ARBA" id="ARBA00023014"/>
    </source>
</evidence>
<keyword evidence="9 11" id="KW-0411">Iron-sulfur</keyword>
<dbReference type="InterPro" id="IPR005839">
    <property type="entry name" value="Methylthiotransferase"/>
</dbReference>
<dbReference type="PROSITE" id="PS51918">
    <property type="entry name" value="RADICAL_SAM"/>
    <property type="match status" value="1"/>
</dbReference>
<protein>
    <recommendedName>
        <fullName evidence="11">tRNA-t(6)A37 methylthiotransferase</fullName>
        <ecNumber evidence="11">2.8.4.5</ecNumber>
    </recommendedName>
</protein>
<name>A0A1L2JMD9_9CREN</name>
<dbReference type="FunFam" id="3.80.30.20:FF:000002">
    <property type="entry name" value="threonylcarbamoyladenosine tRNA methylthiotransferase isoform X2"/>
    <property type="match status" value="1"/>
</dbReference>
<keyword evidence="8 11" id="KW-0408">Iron</keyword>
<feature type="domain" description="MTTase N-terminal" evidence="13">
    <location>
        <begin position="14"/>
        <end position="122"/>
    </location>
</feature>
<evidence type="ECO:0000313" key="15">
    <source>
        <dbReference type="EMBL" id="AOZ56183.1"/>
    </source>
</evidence>
<evidence type="ECO:0000256" key="2">
    <source>
        <dbReference type="ARBA" id="ARBA00008616"/>
    </source>
</evidence>
<proteinExistence type="inferred from homology"/>
<dbReference type="PANTHER" id="PTHR11918:SF45">
    <property type="entry name" value="THREONYLCARBAMOYLADENOSINE TRNA METHYLTHIOTRANSFERASE"/>
    <property type="match status" value="1"/>
</dbReference>
<dbReference type="InterPro" id="IPR002792">
    <property type="entry name" value="TRAM_dom"/>
</dbReference>
<dbReference type="PROSITE" id="PS50926">
    <property type="entry name" value="TRAM"/>
    <property type="match status" value="1"/>
</dbReference>
<dbReference type="EMBL" id="KX765097">
    <property type="protein sequence ID" value="AOZ56183.1"/>
    <property type="molecule type" value="Genomic_DNA"/>
</dbReference>
<evidence type="ECO:0000256" key="5">
    <source>
        <dbReference type="ARBA" id="ARBA00022691"/>
    </source>
</evidence>
<evidence type="ECO:0000256" key="1">
    <source>
        <dbReference type="ARBA" id="ARBA00002399"/>
    </source>
</evidence>
<dbReference type="InterPro" id="IPR058240">
    <property type="entry name" value="rSAM_sf"/>
</dbReference>
<keyword evidence="3 11" id="KW-0004">4Fe-4S</keyword>
<evidence type="ECO:0000259" key="12">
    <source>
        <dbReference type="PROSITE" id="PS50926"/>
    </source>
</evidence>
<comment type="catalytic activity">
    <reaction evidence="10 11">
        <text>N(6)-L-threonylcarbamoyladenosine(37) in tRNA + (sulfur carrier)-SH + AH2 + 2 S-adenosyl-L-methionine = 2-methylsulfanyl-N(6)-L-threonylcarbamoyladenosine(37) in tRNA + (sulfur carrier)-H + 5'-deoxyadenosine + L-methionine + A + S-adenosyl-L-homocysteine + 2 H(+)</text>
        <dbReference type="Rhea" id="RHEA:37075"/>
        <dbReference type="Rhea" id="RHEA-COMP:10163"/>
        <dbReference type="Rhea" id="RHEA-COMP:11092"/>
        <dbReference type="Rhea" id="RHEA-COMP:14737"/>
        <dbReference type="Rhea" id="RHEA-COMP:14739"/>
        <dbReference type="ChEBI" id="CHEBI:13193"/>
        <dbReference type="ChEBI" id="CHEBI:15378"/>
        <dbReference type="ChEBI" id="CHEBI:17319"/>
        <dbReference type="ChEBI" id="CHEBI:17499"/>
        <dbReference type="ChEBI" id="CHEBI:29917"/>
        <dbReference type="ChEBI" id="CHEBI:57844"/>
        <dbReference type="ChEBI" id="CHEBI:57856"/>
        <dbReference type="ChEBI" id="CHEBI:59789"/>
        <dbReference type="ChEBI" id="CHEBI:64428"/>
        <dbReference type="ChEBI" id="CHEBI:74418"/>
        <dbReference type="ChEBI" id="CHEBI:74420"/>
        <dbReference type="EC" id="2.8.4.5"/>
    </reaction>
</comment>
<dbReference type="NCBIfam" id="TIGR00089">
    <property type="entry name" value="MiaB/RimO family radical SAM methylthiotransferase"/>
    <property type="match status" value="1"/>
</dbReference>
<feature type="domain" description="TRAM" evidence="12">
    <location>
        <begin position="374"/>
        <end position="432"/>
    </location>
</feature>
<dbReference type="GO" id="GO:0051539">
    <property type="term" value="F:4 iron, 4 sulfur cluster binding"/>
    <property type="evidence" value="ECO:0007669"/>
    <property type="project" value="UniProtKB-UniRule"/>
</dbReference>
<evidence type="ECO:0000256" key="4">
    <source>
        <dbReference type="ARBA" id="ARBA00022679"/>
    </source>
</evidence>
<dbReference type="SFLD" id="SFLDS00029">
    <property type="entry name" value="Radical_SAM"/>
    <property type="match status" value="1"/>
</dbReference>
<keyword evidence="7 11" id="KW-0479">Metal-binding</keyword>
<comment type="cofactor">
    <cofactor evidence="11">
        <name>[4Fe-4S] cluster</name>
        <dbReference type="ChEBI" id="CHEBI:49883"/>
    </cofactor>
    <text evidence="11">Binds 1 or 2 [4Fe-4S] cluster. One cluster is coordinated with 3 cysteines and an exchangeable S-adenosyl-L-methionine.</text>
</comment>
<evidence type="ECO:0000256" key="11">
    <source>
        <dbReference type="RuleBase" id="RU368081"/>
    </source>
</evidence>
<evidence type="ECO:0000256" key="7">
    <source>
        <dbReference type="ARBA" id="ARBA00022723"/>
    </source>
</evidence>
<dbReference type="InterPro" id="IPR013848">
    <property type="entry name" value="Methylthiotransferase_N"/>
</dbReference>
<evidence type="ECO:0000256" key="3">
    <source>
        <dbReference type="ARBA" id="ARBA00022485"/>
    </source>
</evidence>
<dbReference type="InterPro" id="IPR007197">
    <property type="entry name" value="rSAM"/>
</dbReference>
<evidence type="ECO:0000259" key="13">
    <source>
        <dbReference type="PROSITE" id="PS51449"/>
    </source>
</evidence>
<dbReference type="InterPro" id="IPR006638">
    <property type="entry name" value="Elp3/MiaA/NifB-like_rSAM"/>
</dbReference>
<keyword evidence="4 11" id="KW-0808">Transferase</keyword>
<dbReference type="GO" id="GO:0035598">
    <property type="term" value="F:tRNA (N(6)-L-threonylcarbamoyladenosine(37)-C(2))-methylthiotransferase activity"/>
    <property type="evidence" value="ECO:0007669"/>
    <property type="project" value="UniProtKB-UniRule"/>
</dbReference>
<dbReference type="SFLD" id="SFLDG01061">
    <property type="entry name" value="methylthiotransferase"/>
    <property type="match status" value="1"/>
</dbReference>
<dbReference type="NCBIfam" id="TIGR01578">
    <property type="entry name" value="MiaB-like-B"/>
    <property type="match status" value="1"/>
</dbReference>
<dbReference type="PROSITE" id="PS51449">
    <property type="entry name" value="MTTASE_N"/>
    <property type="match status" value="1"/>
</dbReference>
<sequence length="437" mass="48930">MQNGLNKITGMDAVKYYIISFGCAMNKADGMIMEGILLKSGFAKVKSPEEADVIILNTCNVKGPTESRMVHYARKLSSTGKPLVVTGCMAVTQKNLLKRYSKVFLGPRAIDKIVNACSYALRGIEFSCYHGEPIKTCLPTPQYTGITAIVPVEEGCLGSCTYCITRFARGKLKSYPLNSIIERIKLYIRKGAKEIFLTGQDISAYGKDIGLTIIDLLEAVTRIEGSFRVRVGMLNPLHVVDRVEELVKVYRDEKIYKFFHIPVQSGSDKILSLMGRNYSVKDFLKIIETVRKAYPYGTLSTDVIVGFPSETEQDFMDTVKLIETVKPEIVNISRFSPRPGTKAANMEQLPKHIVKNRSRRLTEISRRIKYKRNKQLLGKEFAALVVKNIGSWFMARTDVYRPVIISKAKLGAFIRVKVVDATSRGLIGVVLNNISSR</sequence>
<evidence type="ECO:0000256" key="6">
    <source>
        <dbReference type="ARBA" id="ARBA00022694"/>
    </source>
</evidence>
<dbReference type="InterPro" id="IPR023404">
    <property type="entry name" value="rSAM_horseshoe"/>
</dbReference>
<dbReference type="InterPro" id="IPR038135">
    <property type="entry name" value="Methylthiotransferase_N_sf"/>
</dbReference>
<dbReference type="GO" id="GO:0046872">
    <property type="term" value="F:metal ion binding"/>
    <property type="evidence" value="ECO:0007669"/>
    <property type="project" value="UniProtKB-UniRule"/>
</dbReference>
<dbReference type="Gene3D" id="3.40.50.12160">
    <property type="entry name" value="Methylthiotransferase, N-terminal domain"/>
    <property type="match status" value="1"/>
</dbReference>
<organism evidence="15">
    <name type="scientific">uncultured korarchaeote</name>
    <dbReference type="NCBI Taxonomy" id="161241"/>
    <lineage>
        <taxon>Archaea</taxon>
        <taxon>Thermoproteota</taxon>
        <taxon>environmental samples</taxon>
    </lineage>
</organism>
<accession>A0A1L2JMD9</accession>
<dbReference type="SUPFAM" id="SSF102114">
    <property type="entry name" value="Radical SAM enzymes"/>
    <property type="match status" value="1"/>
</dbReference>
<feature type="domain" description="Radical SAM core" evidence="14">
    <location>
        <begin position="142"/>
        <end position="371"/>
    </location>
</feature>
<dbReference type="InterPro" id="IPR020612">
    <property type="entry name" value="Methylthiotransferase_CS"/>
</dbReference>
<reference evidence="15" key="1">
    <citation type="journal article" date="2017" name="Nature">
        <title>Metagenomic exploration of ASGARD archaea illuminates the origin of cellular complexity in eukaryotes.</title>
        <authorList>
            <person name="Zaremba-Niedzwiedzka K."/>
            <person name="Caceres E.F."/>
            <person name="Saw J.H.W."/>
            <person name="Backstrom D."/>
            <person name="Juzokaite L."/>
            <person name="Vancaester E."/>
            <person name="Seitz K.W."/>
            <person name="Anantharaman K."/>
            <person name="Starnawski P."/>
            <person name="Kjeldsen K.U."/>
            <person name="Stott M.B."/>
            <person name="Nunoura T."/>
            <person name="Banfield J.F."/>
            <person name="Schramm A."/>
            <person name="Baker B.J."/>
            <person name="Spang A."/>
            <person name="Ettema T.J.G."/>
        </authorList>
    </citation>
    <scope>NUCLEOTIDE SEQUENCE</scope>
    <source>
        <strain evidence="15">TIV_1</strain>
    </source>
</reference>
<comment type="function">
    <text evidence="1 11">Catalyzes the methylthiolation of N6-threonylcarbamoyladenosine (t(6)A), leading to the formation of 2-methylthio-N6-threonylcarbamoyladenosine (ms(2)t(6)A) at position 37 in tRNAs that read codons beginning with adenine.</text>
</comment>
<keyword evidence="5 11" id="KW-0949">S-adenosyl-L-methionine</keyword>
<dbReference type="PANTHER" id="PTHR11918">
    <property type="entry name" value="RADICAL SAM PROTEINS"/>
    <property type="match status" value="1"/>
</dbReference>